<accession>A0A9Q0CI46</accession>
<dbReference type="AlphaFoldDB" id="A0A9Q0CI46"/>
<reference evidence="7" key="1">
    <citation type="journal article" date="2022" name="Cell">
        <title>Repeat-based holocentromeres influence genome architecture and karyotype evolution.</title>
        <authorList>
            <person name="Hofstatter P.G."/>
            <person name="Thangavel G."/>
            <person name="Lux T."/>
            <person name="Neumann P."/>
            <person name="Vondrak T."/>
            <person name="Novak P."/>
            <person name="Zhang M."/>
            <person name="Costa L."/>
            <person name="Castellani M."/>
            <person name="Scott A."/>
            <person name="Toegelov H."/>
            <person name="Fuchs J."/>
            <person name="Mata-Sucre Y."/>
            <person name="Dias Y."/>
            <person name="Vanzela A.L.L."/>
            <person name="Huettel B."/>
            <person name="Almeida C.C.S."/>
            <person name="Simkova H."/>
            <person name="Souza G."/>
            <person name="Pedrosa-Harand A."/>
            <person name="Macas J."/>
            <person name="Mayer K.F.X."/>
            <person name="Houben A."/>
            <person name="Marques A."/>
        </authorList>
    </citation>
    <scope>NUCLEOTIDE SEQUENCE</scope>
    <source>
        <strain evidence="7">RhyBre1mFocal</strain>
    </source>
</reference>
<keyword evidence="5" id="KW-0539">Nucleus</keyword>
<evidence type="ECO:0000256" key="3">
    <source>
        <dbReference type="ARBA" id="ARBA00023125"/>
    </source>
</evidence>
<keyword evidence="2" id="KW-0805">Transcription regulation</keyword>
<dbReference type="Pfam" id="PF02365">
    <property type="entry name" value="NAM"/>
    <property type="match status" value="1"/>
</dbReference>
<evidence type="ECO:0000256" key="1">
    <source>
        <dbReference type="ARBA" id="ARBA00004123"/>
    </source>
</evidence>
<dbReference type="FunFam" id="2.170.150.80:FF:000002">
    <property type="entry name" value="Nac domain-containing protein 86"/>
    <property type="match status" value="1"/>
</dbReference>
<feature type="domain" description="NAC" evidence="6">
    <location>
        <begin position="25"/>
        <end position="171"/>
    </location>
</feature>
<evidence type="ECO:0000256" key="5">
    <source>
        <dbReference type="ARBA" id="ARBA00023242"/>
    </source>
</evidence>
<dbReference type="InterPro" id="IPR003441">
    <property type="entry name" value="NAC-dom"/>
</dbReference>
<dbReference type="EMBL" id="JAMQYH010000003">
    <property type="protein sequence ID" value="KAJ1694401.1"/>
    <property type="molecule type" value="Genomic_DNA"/>
</dbReference>
<evidence type="ECO:0000313" key="7">
    <source>
        <dbReference type="EMBL" id="KAJ1694401.1"/>
    </source>
</evidence>
<sequence length="521" mass="58193">MVGSDISYAAPPPPPVAPAEEATLLAPGFRFHPTDEELVTYYLKRKIQNKPLRVDAIGEIDLYKCEPWDLPSKSRIRSRDLEWYFFSPLDRKHSNNRLRTNRGTENGYWKTTGKDREVRHGGRIVGMKKTLVYHSGRAPRGKRSNWVMHEYRLEGDGVCEDSYVVCRVFQKNGPGPQNGAQYGAPFIEEEWDQLTAESNGVFMMGGQVEDEQSNELAEPEFLQIDDILQDRQLSYQSEMVAPPLASIPDMFELEGLEGLLQEPNSIVVEEPTPTSVIDQSSPTKTDEYLELNDLAVDLINNNPENEVLNIEEFFDMGDDFLQMNEALYSPIATSQNSGIDFVDEYLTYYDAPDDNLFYDDLIYKADESTVISPNSSQVASSSAAKLPEDNYDKLNPGNGDLTVISDKKPLGKFASFLDSISAPPAFAEEFPINLEKSTALLSTASMDPVHLTADMVQFNSLTVTGSTGNGEMLLYKSVEFNTDPKLYSGISSVLRGGFSLFLLSAFMLLVSYKIGLCVCEH</sequence>
<evidence type="ECO:0000313" key="8">
    <source>
        <dbReference type="Proteomes" id="UP001151287"/>
    </source>
</evidence>
<name>A0A9Q0CI46_9POAL</name>
<dbReference type="OrthoDB" id="650395at2759"/>
<keyword evidence="3" id="KW-0238">DNA-binding</keyword>
<dbReference type="PANTHER" id="PTHR31744:SF210">
    <property type="entry name" value="NAC DOMAIN-CONTAINING PROTEIN 86-LIKE"/>
    <property type="match status" value="1"/>
</dbReference>
<dbReference type="Gene3D" id="2.170.150.80">
    <property type="entry name" value="NAC domain"/>
    <property type="match status" value="1"/>
</dbReference>
<evidence type="ECO:0000256" key="4">
    <source>
        <dbReference type="ARBA" id="ARBA00023163"/>
    </source>
</evidence>
<dbReference type="GO" id="GO:0005634">
    <property type="term" value="C:nucleus"/>
    <property type="evidence" value="ECO:0007669"/>
    <property type="project" value="UniProtKB-SubCell"/>
</dbReference>
<evidence type="ECO:0000256" key="2">
    <source>
        <dbReference type="ARBA" id="ARBA00023015"/>
    </source>
</evidence>
<comment type="caution">
    <text evidence="7">The sequence shown here is derived from an EMBL/GenBank/DDBJ whole genome shotgun (WGS) entry which is preliminary data.</text>
</comment>
<dbReference type="GO" id="GO:0006355">
    <property type="term" value="P:regulation of DNA-templated transcription"/>
    <property type="evidence" value="ECO:0007669"/>
    <property type="project" value="InterPro"/>
</dbReference>
<comment type="subcellular location">
    <subcellularLocation>
        <location evidence="1">Nucleus</location>
    </subcellularLocation>
</comment>
<dbReference type="Proteomes" id="UP001151287">
    <property type="component" value="Unassembled WGS sequence"/>
</dbReference>
<organism evidence="7 8">
    <name type="scientific">Rhynchospora breviuscula</name>
    <dbReference type="NCBI Taxonomy" id="2022672"/>
    <lineage>
        <taxon>Eukaryota</taxon>
        <taxon>Viridiplantae</taxon>
        <taxon>Streptophyta</taxon>
        <taxon>Embryophyta</taxon>
        <taxon>Tracheophyta</taxon>
        <taxon>Spermatophyta</taxon>
        <taxon>Magnoliopsida</taxon>
        <taxon>Liliopsida</taxon>
        <taxon>Poales</taxon>
        <taxon>Cyperaceae</taxon>
        <taxon>Cyperoideae</taxon>
        <taxon>Rhynchosporeae</taxon>
        <taxon>Rhynchospora</taxon>
    </lineage>
</organism>
<keyword evidence="4" id="KW-0804">Transcription</keyword>
<dbReference type="PANTHER" id="PTHR31744">
    <property type="entry name" value="PROTEIN CUP-SHAPED COTYLEDON 2-RELATED"/>
    <property type="match status" value="1"/>
</dbReference>
<evidence type="ECO:0000259" key="6">
    <source>
        <dbReference type="PROSITE" id="PS51005"/>
    </source>
</evidence>
<dbReference type="PROSITE" id="PS51005">
    <property type="entry name" value="NAC"/>
    <property type="match status" value="1"/>
</dbReference>
<keyword evidence="8" id="KW-1185">Reference proteome</keyword>
<dbReference type="InterPro" id="IPR036093">
    <property type="entry name" value="NAC_dom_sf"/>
</dbReference>
<dbReference type="SUPFAM" id="SSF101941">
    <property type="entry name" value="NAC domain"/>
    <property type="match status" value="1"/>
</dbReference>
<dbReference type="GO" id="GO:0003677">
    <property type="term" value="F:DNA binding"/>
    <property type="evidence" value="ECO:0007669"/>
    <property type="project" value="UniProtKB-KW"/>
</dbReference>
<proteinExistence type="predicted"/>
<protein>
    <recommendedName>
        <fullName evidence="6">NAC domain-containing protein</fullName>
    </recommendedName>
</protein>
<gene>
    <name evidence="7" type="ORF">LUZ63_011099</name>
</gene>